<comment type="caution">
    <text evidence="3">The sequence shown here is derived from an EMBL/GenBank/DDBJ whole genome shotgun (WGS) entry which is preliminary data.</text>
</comment>
<dbReference type="GO" id="GO:0030687">
    <property type="term" value="C:preribosome, large subunit precursor"/>
    <property type="evidence" value="ECO:0007669"/>
    <property type="project" value="TreeGrafter"/>
</dbReference>
<evidence type="ECO:0000259" key="2">
    <source>
        <dbReference type="Pfam" id="PF12756"/>
    </source>
</evidence>
<feature type="compositionally biased region" description="Acidic residues" evidence="1">
    <location>
        <begin position="94"/>
        <end position="112"/>
    </location>
</feature>
<dbReference type="PANTHER" id="PTHR13182">
    <property type="entry name" value="ZINC FINGER PROTEIN 622"/>
    <property type="match status" value="1"/>
</dbReference>
<dbReference type="InterPro" id="IPR036236">
    <property type="entry name" value="Znf_C2H2_sf"/>
</dbReference>
<feature type="region of interest" description="Disordered" evidence="1">
    <location>
        <begin position="258"/>
        <end position="287"/>
    </location>
</feature>
<proteinExistence type="predicted"/>
<feature type="region of interest" description="Disordered" evidence="1">
    <location>
        <begin position="58"/>
        <end position="114"/>
    </location>
</feature>
<feature type="compositionally biased region" description="Polar residues" evidence="1">
    <location>
        <begin position="76"/>
        <end position="87"/>
    </location>
</feature>
<dbReference type="AlphaFoldDB" id="A0AAE8SX47"/>
<accession>A0AAE8SX47</accession>
<dbReference type="Proteomes" id="UP001187682">
    <property type="component" value="Unassembled WGS sequence"/>
</dbReference>
<protein>
    <submittedName>
        <fullName evidence="3">Related to TRI15 - putative transcription factor</fullName>
    </submittedName>
</protein>
<dbReference type="GO" id="GO:0042273">
    <property type="term" value="P:ribosomal large subunit biogenesis"/>
    <property type="evidence" value="ECO:0007669"/>
    <property type="project" value="TreeGrafter"/>
</dbReference>
<dbReference type="EMBL" id="ONZQ02000010">
    <property type="protein sequence ID" value="SPO04393.1"/>
    <property type="molecule type" value="Genomic_DNA"/>
</dbReference>
<evidence type="ECO:0000313" key="4">
    <source>
        <dbReference type="Proteomes" id="UP001187682"/>
    </source>
</evidence>
<feature type="domain" description="ZN622/Rei1/Reh1 zinc finger C2H2-type" evidence="2">
    <location>
        <begin position="123"/>
        <end position="215"/>
    </location>
</feature>
<keyword evidence="4" id="KW-1185">Reference proteome</keyword>
<feature type="compositionally biased region" description="Polar residues" evidence="1">
    <location>
        <begin position="266"/>
        <end position="278"/>
    </location>
</feature>
<dbReference type="InterPro" id="IPR041661">
    <property type="entry name" value="ZN622/Rei1/Reh1_Znf-C2H2"/>
</dbReference>
<evidence type="ECO:0000313" key="3">
    <source>
        <dbReference type="EMBL" id="SPO04393.1"/>
    </source>
</evidence>
<name>A0AAE8SX47_9PEZI</name>
<dbReference type="SUPFAM" id="SSF57667">
    <property type="entry name" value="beta-beta-alpha zinc fingers"/>
    <property type="match status" value="1"/>
</dbReference>
<dbReference type="PANTHER" id="PTHR13182:SF8">
    <property type="entry name" value="CYTOPLASMIC 60S SUBUNIT BIOGENESIS FACTOR ZNF622"/>
    <property type="match status" value="1"/>
</dbReference>
<reference evidence="3" key="1">
    <citation type="submission" date="2018-03" db="EMBL/GenBank/DDBJ databases">
        <authorList>
            <person name="Guldener U."/>
        </authorList>
    </citation>
    <scope>NUCLEOTIDE SEQUENCE</scope>
</reference>
<organism evidence="3 4">
    <name type="scientific">Cephalotrichum gorgonifer</name>
    <dbReference type="NCBI Taxonomy" id="2041049"/>
    <lineage>
        <taxon>Eukaryota</taxon>
        <taxon>Fungi</taxon>
        <taxon>Dikarya</taxon>
        <taxon>Ascomycota</taxon>
        <taxon>Pezizomycotina</taxon>
        <taxon>Sordariomycetes</taxon>
        <taxon>Hypocreomycetidae</taxon>
        <taxon>Microascales</taxon>
        <taxon>Microascaceae</taxon>
        <taxon>Cephalotrichum</taxon>
    </lineage>
</organism>
<evidence type="ECO:0000256" key="1">
    <source>
        <dbReference type="SAM" id="MobiDB-lite"/>
    </source>
</evidence>
<gene>
    <name evidence="3" type="ORF">DNG_07078</name>
</gene>
<dbReference type="InterPro" id="IPR040025">
    <property type="entry name" value="Znf622/Rei1/Reh1"/>
</dbReference>
<sequence>MDASASASASAAAATSPPAPAQLLECYLCNLSFDTIEEKRQHAKSEWHVYKIRCRVAEPGTTVPPPGSSGPKSPARRQNQNSKSASKQLHAAEEGDDEESESDISSESDSSSDQESIQFVPEECLFCNQTSKDFDENLSHMHQAHSLVIPFQSSLVVDLQTLVWFLHMVIFSYRECICCGKRRRTLEAVQQHMTSLGHCRFDVTEEMSAFYDMDSLNQGTAGNSSHPDDYTLRLPSGKLLGHRSYVDPTSRSWLRERAPAGPSALPASQDSEAGSQALTKGDQKEQALTTRISQLRTGDQMSLMHLPQSQQRSLLLAHKKALDEAKRAERRTRRRVDNAGNITAIHTKYYKQEVPVYMGG</sequence>
<dbReference type="Pfam" id="PF12756">
    <property type="entry name" value="zf-C2H2_2"/>
    <property type="match status" value="1"/>
</dbReference>